<feature type="chain" id="PRO_5046739770" evidence="1">
    <location>
        <begin position="21"/>
        <end position="452"/>
    </location>
</feature>
<keyword evidence="1" id="KW-0732">Signal</keyword>
<dbReference type="CDD" id="cd16016">
    <property type="entry name" value="AP-SPAP"/>
    <property type="match status" value="1"/>
</dbReference>
<feature type="signal peptide" evidence="1">
    <location>
        <begin position="1"/>
        <end position="20"/>
    </location>
</feature>
<name>A0ABS6YE92_9BACT</name>
<gene>
    <name evidence="2" type="ORF">KZO38_08830</name>
</gene>
<protein>
    <submittedName>
        <fullName evidence="2">Alkaline phosphatase family protein</fullName>
    </submittedName>
</protein>
<accession>A0ABS6YE92</accession>
<dbReference type="EMBL" id="JAHXCT010000006">
    <property type="protein sequence ID" value="MBW4769860.1"/>
    <property type="molecule type" value="Genomic_DNA"/>
</dbReference>
<dbReference type="Pfam" id="PF01663">
    <property type="entry name" value="Phosphodiest"/>
    <property type="match status" value="1"/>
</dbReference>
<organism evidence="2 3">
    <name type="scientific">Hoylesella nanceiensis</name>
    <dbReference type="NCBI Taxonomy" id="425941"/>
    <lineage>
        <taxon>Bacteria</taxon>
        <taxon>Pseudomonadati</taxon>
        <taxon>Bacteroidota</taxon>
        <taxon>Bacteroidia</taxon>
        <taxon>Bacteroidales</taxon>
        <taxon>Prevotellaceae</taxon>
        <taxon>Hoylesella</taxon>
    </lineage>
</organism>
<evidence type="ECO:0000313" key="3">
    <source>
        <dbReference type="Proteomes" id="UP000788426"/>
    </source>
</evidence>
<dbReference type="InterPro" id="IPR026263">
    <property type="entry name" value="Alkaline_phosphatase_prok"/>
</dbReference>
<comment type="caution">
    <text evidence="2">The sequence shown here is derived from an EMBL/GenBank/DDBJ whole genome shotgun (WGS) entry which is preliminary data.</text>
</comment>
<evidence type="ECO:0000313" key="2">
    <source>
        <dbReference type="EMBL" id="MBW4769860.1"/>
    </source>
</evidence>
<evidence type="ECO:0000256" key="1">
    <source>
        <dbReference type="SAM" id="SignalP"/>
    </source>
</evidence>
<keyword evidence="3" id="KW-1185">Reference proteome</keyword>
<dbReference type="InterPro" id="IPR002591">
    <property type="entry name" value="Phosphodiest/P_Trfase"/>
</dbReference>
<proteinExistence type="predicted"/>
<dbReference type="RefSeq" id="WP_219481971.1">
    <property type="nucleotide sequence ID" value="NZ_JAHXCT010000006.1"/>
</dbReference>
<reference evidence="2 3" key="1">
    <citation type="submission" date="2021-07" db="EMBL/GenBank/DDBJ databases">
        <title>Genomic diversity and antimicrobial resistance of Prevotella spp. isolated from chronic lung disease airways.</title>
        <authorList>
            <person name="Webb K.A."/>
            <person name="Olagoke O.S."/>
            <person name="Baird T."/>
            <person name="Neill J."/>
            <person name="Pham A."/>
            <person name="Wells T.J."/>
            <person name="Ramsay K.A."/>
            <person name="Bell S.C."/>
            <person name="Sarovich D.S."/>
            <person name="Price E.P."/>
        </authorList>
    </citation>
    <scope>NUCLEOTIDE SEQUENCE [LARGE SCALE GENOMIC DNA]</scope>
    <source>
        <strain evidence="2 3">SCHI0011.S.12</strain>
    </source>
</reference>
<dbReference type="Proteomes" id="UP000788426">
    <property type="component" value="Unassembled WGS sequence"/>
</dbReference>
<sequence>MNRYLSAFILAMLSGLGIHAQQVLKAPRLVVNITIDQLRTDYIERFAALYGTGGFKKLFSEGKVYKQASYSFSPLDRSSAVAALSTGTSPLYNGIVANNWLNRKSLKIESSVDDVKYHTSPSFIATTTLADELKIASAGSALVYSVAKDRDAAVLSVGHAADGALWLDEKTKKWRTSDYYPLSIQKWIKAFNSLLGGKQETKDNDNVAHLALECLDGNAIGRDEITDYLAITLSASNEVAQQEKNGFEGVYIGLDRVLTRLIQHIENKIGRDKVLFVLTSTGYDTENAIDYSKYKIPTGTFYINRTASLLNMFLSAVYGQGKYVDAYYNNQIYLNRKFIEDKRLSLDEVYNKSKDFLKQNAGVVDVHKSVYPTSVSGDIILDITPGWRLLNEDTHHSVVSRLSFVPFPIIFYGLNLKPEQVKERVLVEHIAPTIANAIHIRAPNACALAPLF</sequence>